<protein>
    <submittedName>
        <fullName evidence="2">Uncharacterized protein</fullName>
    </submittedName>
</protein>
<feature type="region of interest" description="Disordered" evidence="1">
    <location>
        <begin position="393"/>
        <end position="419"/>
    </location>
</feature>
<accession>A0AAN6GII1</accession>
<evidence type="ECO:0000313" key="2">
    <source>
        <dbReference type="EMBL" id="KAK0539525.1"/>
    </source>
</evidence>
<feature type="region of interest" description="Disordered" evidence="1">
    <location>
        <begin position="102"/>
        <end position="135"/>
    </location>
</feature>
<organism evidence="2 3">
    <name type="scientific">Tilletia horrida</name>
    <dbReference type="NCBI Taxonomy" id="155126"/>
    <lineage>
        <taxon>Eukaryota</taxon>
        <taxon>Fungi</taxon>
        <taxon>Dikarya</taxon>
        <taxon>Basidiomycota</taxon>
        <taxon>Ustilaginomycotina</taxon>
        <taxon>Exobasidiomycetes</taxon>
        <taxon>Tilletiales</taxon>
        <taxon>Tilletiaceae</taxon>
        <taxon>Tilletia</taxon>
    </lineage>
</organism>
<dbReference type="Pfam" id="PF04801">
    <property type="entry name" value="RPC5"/>
    <property type="match status" value="1"/>
</dbReference>
<evidence type="ECO:0000256" key="1">
    <source>
        <dbReference type="SAM" id="MobiDB-lite"/>
    </source>
</evidence>
<feature type="compositionally biased region" description="Gly residues" evidence="1">
    <location>
        <begin position="360"/>
        <end position="375"/>
    </location>
</feature>
<feature type="compositionally biased region" description="Low complexity" evidence="1">
    <location>
        <begin position="1"/>
        <end position="20"/>
    </location>
</feature>
<comment type="caution">
    <text evidence="2">The sequence shown here is derived from an EMBL/GenBank/DDBJ whole genome shotgun (WGS) entry which is preliminary data.</text>
</comment>
<dbReference type="Proteomes" id="UP001176521">
    <property type="component" value="Unassembled WGS sequence"/>
</dbReference>
<proteinExistence type="predicted"/>
<sequence length="481" mass="49058">MSSTSSSTSKAHAKKSSTSSIEEDDAPASPELDELMDIDPALGDGGPGAGSSGSGSGSSGNSNFAPYPRAGFQHPDIIGRLPVYLSLSLANIRAANATAGNGGASPFPFAKPQPSSTAGGNASEASTPQPGPTLHAFQYPILPARQPLPVPESARARNIRPAMRWKGRNNIVQIELPIDPHPAAYNEHRGEEHERGAERARKLTGAPGMMSAAAAAASSSSSSSSAGSSRLGVKSEGRATTPGSSSSRSSSKSGRNEGADGHGSGSSSGKLDRSRLESFEVPQQHSDIFVGVIRDGAVHLSPLDSTGQLRPTMHYLDALDDIEKQEKKRARALAAAAAAAASASDMELSGLSSGDELGAGPPGGGGPGRGGGNAGGSSAAANAKKAVNVTVSLRGEAGDSRRGGPGGGPGGGRFGNSLGAGADARDALMGAVWDAEAERWTDLDWQDEETDEAATFFEKHLFARNKQPLLCKLRQADYVCN</sequence>
<feature type="compositionally biased region" description="Low complexity" evidence="1">
    <location>
        <begin position="211"/>
        <end position="229"/>
    </location>
</feature>
<feature type="compositionally biased region" description="Polar residues" evidence="1">
    <location>
        <begin position="113"/>
        <end position="128"/>
    </location>
</feature>
<feature type="compositionally biased region" description="Low complexity" evidence="1">
    <location>
        <begin position="243"/>
        <end position="253"/>
    </location>
</feature>
<feature type="region of interest" description="Disordered" evidence="1">
    <location>
        <begin position="208"/>
        <end position="275"/>
    </location>
</feature>
<feature type="compositionally biased region" description="Acidic residues" evidence="1">
    <location>
        <begin position="21"/>
        <end position="37"/>
    </location>
</feature>
<dbReference type="GO" id="GO:0005666">
    <property type="term" value="C:RNA polymerase III complex"/>
    <property type="evidence" value="ECO:0007669"/>
    <property type="project" value="TreeGrafter"/>
</dbReference>
<dbReference type="EMBL" id="JAPDMQ010000030">
    <property type="protein sequence ID" value="KAK0539525.1"/>
    <property type="molecule type" value="Genomic_DNA"/>
</dbReference>
<name>A0AAN6GII1_9BASI</name>
<reference evidence="2" key="1">
    <citation type="journal article" date="2023" name="PhytoFront">
        <title>Draft Genome Resources of Seven Strains of Tilletia horrida, Causal Agent of Kernel Smut of Rice.</title>
        <authorList>
            <person name="Khanal S."/>
            <person name="Antony Babu S."/>
            <person name="Zhou X.G."/>
        </authorList>
    </citation>
    <scope>NUCLEOTIDE SEQUENCE</scope>
    <source>
        <strain evidence="2">TX3</strain>
    </source>
</reference>
<dbReference type="GO" id="GO:0042797">
    <property type="term" value="P:tRNA transcription by RNA polymerase III"/>
    <property type="evidence" value="ECO:0007669"/>
    <property type="project" value="TreeGrafter"/>
</dbReference>
<feature type="compositionally biased region" description="Gly residues" evidence="1">
    <location>
        <begin position="43"/>
        <end position="58"/>
    </location>
</feature>
<evidence type="ECO:0000313" key="3">
    <source>
        <dbReference type="Proteomes" id="UP001176521"/>
    </source>
</evidence>
<dbReference type="PANTHER" id="PTHR12069:SF0">
    <property type="entry name" value="DNA-DIRECTED RNA POLYMERASE III SUBUNIT RPC5"/>
    <property type="match status" value="1"/>
</dbReference>
<dbReference type="PANTHER" id="PTHR12069">
    <property type="entry name" value="DNA-DIRECTED RNA POLYMERASES III 80 KDA POLYPEPTIDE RNA POLYMERASE III SUBUNIT 5"/>
    <property type="match status" value="1"/>
</dbReference>
<dbReference type="InterPro" id="IPR006886">
    <property type="entry name" value="RNA_pol_III_Rpc5"/>
</dbReference>
<keyword evidence="3" id="KW-1185">Reference proteome</keyword>
<dbReference type="AlphaFoldDB" id="A0AAN6GII1"/>
<feature type="compositionally biased region" description="Gly residues" evidence="1">
    <location>
        <begin position="403"/>
        <end position="414"/>
    </location>
</feature>
<gene>
    <name evidence="2" type="ORF">OC842_000947</name>
</gene>
<feature type="region of interest" description="Disordered" evidence="1">
    <location>
        <begin position="1"/>
        <end position="67"/>
    </location>
</feature>
<feature type="region of interest" description="Disordered" evidence="1">
    <location>
        <begin position="347"/>
        <end position="381"/>
    </location>
</feature>